<accession>A0A8X6TL39</accession>
<dbReference type="EMBL" id="BMAW01105495">
    <property type="protein sequence ID" value="GFT19511.1"/>
    <property type="molecule type" value="Genomic_DNA"/>
</dbReference>
<dbReference type="EMBL" id="BMAW01132295">
    <property type="protein sequence ID" value="GFU42927.1"/>
    <property type="molecule type" value="Genomic_DNA"/>
</dbReference>
<evidence type="ECO:0000313" key="4">
    <source>
        <dbReference type="Proteomes" id="UP000887013"/>
    </source>
</evidence>
<comment type="caution">
    <text evidence="1">The sequence shown here is derived from an EMBL/GenBank/DDBJ whole genome shotgun (WGS) entry which is preliminary data.</text>
</comment>
<name>A0A8X6TL39_NEPPI</name>
<evidence type="ECO:0000313" key="2">
    <source>
        <dbReference type="EMBL" id="GFT65725.1"/>
    </source>
</evidence>
<evidence type="ECO:0000313" key="1">
    <source>
        <dbReference type="EMBL" id="GFT19511.1"/>
    </source>
</evidence>
<organism evidence="1 4">
    <name type="scientific">Nephila pilipes</name>
    <name type="common">Giant wood spider</name>
    <name type="synonym">Nephila maculata</name>
    <dbReference type="NCBI Taxonomy" id="299642"/>
    <lineage>
        <taxon>Eukaryota</taxon>
        <taxon>Metazoa</taxon>
        <taxon>Ecdysozoa</taxon>
        <taxon>Arthropoda</taxon>
        <taxon>Chelicerata</taxon>
        <taxon>Arachnida</taxon>
        <taxon>Araneae</taxon>
        <taxon>Araneomorphae</taxon>
        <taxon>Entelegynae</taxon>
        <taxon>Araneoidea</taxon>
        <taxon>Nephilidae</taxon>
        <taxon>Nephila</taxon>
    </lineage>
</organism>
<sequence>MWPEWSSLEGAMKRGELAGWRTRKIRRDKVKELRSCEREQLHI</sequence>
<dbReference type="Proteomes" id="UP000887013">
    <property type="component" value="Unassembled WGS sequence"/>
</dbReference>
<gene>
    <name evidence="1" type="ORF">NPIL_371201</name>
    <name evidence="2" type="ORF">NPIL_537491</name>
    <name evidence="3" type="ORF">NPIL_571491</name>
</gene>
<proteinExistence type="predicted"/>
<protein>
    <submittedName>
        <fullName evidence="1">Uncharacterized protein</fullName>
    </submittedName>
</protein>
<keyword evidence="4" id="KW-1185">Reference proteome</keyword>
<dbReference type="EMBL" id="BMAW01068728">
    <property type="protein sequence ID" value="GFT65725.1"/>
    <property type="molecule type" value="Genomic_DNA"/>
</dbReference>
<dbReference type="AlphaFoldDB" id="A0A8X6TL39"/>
<feature type="non-terminal residue" evidence="1">
    <location>
        <position position="43"/>
    </location>
</feature>
<reference evidence="1" key="1">
    <citation type="submission" date="2020-08" db="EMBL/GenBank/DDBJ databases">
        <title>Multicomponent nature underlies the extraordinary mechanical properties of spider dragline silk.</title>
        <authorList>
            <person name="Kono N."/>
            <person name="Nakamura H."/>
            <person name="Mori M."/>
            <person name="Yoshida Y."/>
            <person name="Ohtoshi R."/>
            <person name="Malay A.D."/>
            <person name="Moran D.A.P."/>
            <person name="Tomita M."/>
            <person name="Numata K."/>
            <person name="Arakawa K."/>
        </authorList>
    </citation>
    <scope>NUCLEOTIDE SEQUENCE</scope>
</reference>
<evidence type="ECO:0000313" key="3">
    <source>
        <dbReference type="EMBL" id="GFU42927.1"/>
    </source>
</evidence>